<feature type="domain" description="Laminin G" evidence="7">
    <location>
        <begin position="863"/>
        <end position="1079"/>
    </location>
</feature>
<proteinExistence type="predicted"/>
<dbReference type="PROSITE" id="PS50025">
    <property type="entry name" value="LAM_G_DOMAIN"/>
    <property type="match status" value="2"/>
</dbReference>
<dbReference type="Gene3D" id="2.10.25.10">
    <property type="entry name" value="Laminin"/>
    <property type="match status" value="2"/>
</dbReference>
<feature type="compositionally biased region" description="Acidic residues" evidence="4">
    <location>
        <begin position="1475"/>
        <end position="1492"/>
    </location>
</feature>
<organism evidence="9 10">
    <name type="scientific">Mesorhabditis spiculigera</name>
    <dbReference type="NCBI Taxonomy" id="96644"/>
    <lineage>
        <taxon>Eukaryota</taxon>
        <taxon>Metazoa</taxon>
        <taxon>Ecdysozoa</taxon>
        <taxon>Nematoda</taxon>
        <taxon>Chromadorea</taxon>
        <taxon>Rhabditida</taxon>
        <taxon>Rhabditina</taxon>
        <taxon>Rhabditomorpha</taxon>
        <taxon>Rhabditoidea</taxon>
        <taxon>Rhabditidae</taxon>
        <taxon>Mesorhabditinae</taxon>
        <taxon>Mesorhabditis</taxon>
    </lineage>
</organism>
<reference evidence="9" key="1">
    <citation type="submission" date="2023-06" db="EMBL/GenBank/DDBJ databases">
        <authorList>
            <person name="Delattre M."/>
        </authorList>
    </citation>
    <scope>NUCLEOTIDE SEQUENCE</scope>
    <source>
        <strain evidence="9">AF72</strain>
    </source>
</reference>
<dbReference type="InterPro" id="IPR000742">
    <property type="entry name" value="EGF"/>
</dbReference>
<evidence type="ECO:0000256" key="2">
    <source>
        <dbReference type="PROSITE-ProRule" id="PRU00076"/>
    </source>
</evidence>
<dbReference type="CDD" id="cd00110">
    <property type="entry name" value="LamG"/>
    <property type="match status" value="2"/>
</dbReference>
<evidence type="ECO:0000259" key="7">
    <source>
        <dbReference type="PROSITE" id="PS50025"/>
    </source>
</evidence>
<keyword evidence="10" id="KW-1185">Reference proteome</keyword>
<feature type="non-terminal residue" evidence="9">
    <location>
        <position position="1"/>
    </location>
</feature>
<dbReference type="SMART" id="SM00181">
    <property type="entry name" value="EGF"/>
    <property type="match status" value="4"/>
</dbReference>
<dbReference type="PANTHER" id="PTHR15036">
    <property type="entry name" value="PIKACHURIN-LIKE PROTEIN"/>
    <property type="match status" value="1"/>
</dbReference>
<gene>
    <name evidence="9" type="ORF">MSPICULIGERA_LOCUS16517</name>
</gene>
<feature type="region of interest" description="Disordered" evidence="4">
    <location>
        <begin position="1418"/>
        <end position="1540"/>
    </location>
</feature>
<dbReference type="Gene3D" id="2.60.120.1000">
    <property type="match status" value="1"/>
</dbReference>
<keyword evidence="1 2" id="KW-1015">Disulfide bond</keyword>
<dbReference type="PROSITE" id="PS50026">
    <property type="entry name" value="EGF_3"/>
    <property type="match status" value="1"/>
</dbReference>
<feature type="compositionally biased region" description="Basic and acidic residues" evidence="4">
    <location>
        <begin position="1446"/>
        <end position="1456"/>
    </location>
</feature>
<feature type="domain" description="Laminin G" evidence="7">
    <location>
        <begin position="654"/>
        <end position="818"/>
    </location>
</feature>
<dbReference type="SUPFAM" id="SSF49899">
    <property type="entry name" value="Concanavalin A-like lectins/glucanases"/>
    <property type="match status" value="3"/>
</dbReference>
<keyword evidence="5" id="KW-0472">Membrane</keyword>
<dbReference type="Proteomes" id="UP001177023">
    <property type="component" value="Unassembled WGS sequence"/>
</dbReference>
<sequence>MHIHNRWVLLLVFSTVFISTLSQRLFLNQPHSYAVFTNDALVIGESEEILAAVIVRPQSFTGTIFSMDGYNGNATIFKLRVALYKEFLQVDLYDEKGEDALKKPFSQTLINASVEHQLNVKLNNKMGNLVYRVDSRGEVSSEISTKIPMEGAKIRLVLGAQDSPSITGCLEVVAISTENGEKQELRKVTEKDVSECGAEGNCATMDCGQGNCLQLEVPTCDCYGTEKSGPNCKDVFVDAENDKGVWYVPLKEDRHPKRISMQFRTATNNDQQSVVLSANISQPAPLRVFTNAQEGTFLLLALPPIHFQLDQGLQVHKLLLTMDYETKRFELFIDDESVVMQIVFGQSAHKDGERDLGFTGCLHGVYVDHMDILEKLHFLDPRLESVAKVANMEGRKTTEAFVEYKEKPASADVFPVPAKERKLPKLSECEKADETQCRHGAKCVKDKGVPRCQCTNDYTGEFCQFSVLPRTCAEAAKLGLPKGATKLDLDGSGPLERVVADCDNGKTTVIHDMPELTSIRDSAFQTHSLFVLSYRDFSGQKLSSLIGQSEKCEQRARYECNGAPFNFAQNHTWFYAAADANKTIQHFGATNDFQCACAASGSCIGSGACNCDSQQQPTADEGVFTNKNAGITKVIALHRRFDIDGRLSLSPLTCQGYAGATAVRLQKTGSIPTVKWDGSHLSFQFRTADENALLASIQAEPRNRAEIKLENGRFLTFTWKNGAREVSVIVETQHRLNDTKWHLVRVEAAYGQLMLHLDGQHSIVSLGDGQLPRSRLWIGAEHGTENGLLGCIRSVAVNNAYVNLEEYFKEASDVSMGCEEKCTPGLCHNEAKCIEDFGTQTAKCICKYPHIHLGANCELDLNERSDVSFHGGFLRYDAREWNPLTEQIVVSARTDQPHGLILFAHDHNHNFLQVHISEEVNVTLTLNNRDNVFACSVTARPRSEFSDMEWIQIVVTHHDSGSILSVDEDLCSISAERALATERMDSYHYTRPGIDFVTVPIGLQSPTKPEPLLHLFVGGVERDTHSQKDEKRLTPVYQSEIPDLLGCIRGLRVGSNIVDMRDTKLGYRPKDDNLVRPHCSFGCDQLQCEHGGHCAYAWRNYDPSYVRTTCDCSRTSYRGATCALDDGLRFDGNSVLEFQVGEILKSVILDEDPKYSQLLKFAFSARVSMHPSKQHLATIRFKDPSMRFELILNRNGTINAGAVFAKEIQVITFAGNFTDGFRHFVVVQFSKKHATAVVIDSLRRDFDVIAKGDNLDLYTAERIEIGGQPEEVFVPNNRAKRQLENPSRLSTNYEGCISNLLVDYQRSQLTFEPFGYLGNSAHPHSSRVRMLPNTAERVKCADFYEANALPSYQNTVEFPNWSTNFARRTYNDHAPLDQEEGDGDATNWWLIGLLLSLLLITLLIVGLCCYCACKDPKPEPKEKPEEHVPLRPQDFGNHTPPPKPLVEQRPHNKYEVPEPDTVLDTKERASWAGSVDDDFEGTLTEGMDEDADLPTPTAPMSLPPFRGPLNGASAQLRSPHFSAPSPPPRSPLSPTSLGKL</sequence>
<evidence type="ECO:0000256" key="3">
    <source>
        <dbReference type="PROSITE-ProRule" id="PRU00122"/>
    </source>
</evidence>
<comment type="caution">
    <text evidence="2">Lacks conserved residue(s) required for the propagation of feature annotation.</text>
</comment>
<dbReference type="Gene3D" id="2.60.120.200">
    <property type="match status" value="3"/>
</dbReference>
<evidence type="ECO:0000313" key="9">
    <source>
        <dbReference type="EMBL" id="CAJ0578258.1"/>
    </source>
</evidence>
<evidence type="ECO:0000256" key="6">
    <source>
        <dbReference type="SAM" id="SignalP"/>
    </source>
</evidence>
<protein>
    <submittedName>
        <fullName evidence="9">Uncharacterized protein</fullName>
    </submittedName>
</protein>
<accession>A0AA36D1T7</accession>
<comment type="caution">
    <text evidence="9">The sequence shown here is derived from an EMBL/GenBank/DDBJ whole genome shotgun (WGS) entry which is preliminary data.</text>
</comment>
<dbReference type="SMART" id="SM00282">
    <property type="entry name" value="LamG"/>
    <property type="match status" value="2"/>
</dbReference>
<dbReference type="InterPro" id="IPR001791">
    <property type="entry name" value="Laminin_G"/>
</dbReference>
<keyword evidence="6" id="KW-0732">Signal</keyword>
<feature type="disulfide bond" evidence="2">
    <location>
        <begin position="454"/>
        <end position="463"/>
    </location>
</feature>
<keyword evidence="5" id="KW-1133">Transmembrane helix</keyword>
<dbReference type="PANTHER" id="PTHR15036:SF94">
    <property type="entry name" value="INTESTINAL NEUREXIN-LIKE"/>
    <property type="match status" value="1"/>
</dbReference>
<dbReference type="InterPro" id="IPR013320">
    <property type="entry name" value="ConA-like_dom_sf"/>
</dbReference>
<dbReference type="InterPro" id="IPR050372">
    <property type="entry name" value="Neurexin-related_CASP"/>
</dbReference>
<feature type="compositionally biased region" description="Basic and acidic residues" evidence="4">
    <location>
        <begin position="1418"/>
        <end position="1429"/>
    </location>
</feature>
<dbReference type="PROSITE" id="PS00022">
    <property type="entry name" value="EGF_1"/>
    <property type="match status" value="1"/>
</dbReference>
<feature type="signal peptide" evidence="6">
    <location>
        <begin position="1"/>
        <end position="22"/>
    </location>
</feature>
<feature type="chain" id="PRO_5041421670" evidence="6">
    <location>
        <begin position="23"/>
        <end position="1540"/>
    </location>
</feature>
<evidence type="ECO:0000256" key="4">
    <source>
        <dbReference type="SAM" id="MobiDB-lite"/>
    </source>
</evidence>
<dbReference type="SUPFAM" id="SSF57196">
    <property type="entry name" value="EGF/Laminin"/>
    <property type="match status" value="1"/>
</dbReference>
<feature type="transmembrane region" description="Helical" evidence="5">
    <location>
        <begin position="1388"/>
        <end position="1413"/>
    </location>
</feature>
<dbReference type="Pfam" id="PF02210">
    <property type="entry name" value="Laminin_G_2"/>
    <property type="match status" value="2"/>
</dbReference>
<name>A0AA36D1T7_9BILA</name>
<keyword evidence="2" id="KW-0245">EGF-like domain</keyword>
<keyword evidence="5" id="KW-0812">Transmembrane</keyword>
<evidence type="ECO:0000313" key="10">
    <source>
        <dbReference type="Proteomes" id="UP001177023"/>
    </source>
</evidence>
<feature type="disulfide bond" evidence="3">
    <location>
        <begin position="791"/>
        <end position="818"/>
    </location>
</feature>
<dbReference type="EMBL" id="CATQJA010002653">
    <property type="protein sequence ID" value="CAJ0578258.1"/>
    <property type="molecule type" value="Genomic_DNA"/>
</dbReference>
<evidence type="ECO:0000259" key="8">
    <source>
        <dbReference type="PROSITE" id="PS50026"/>
    </source>
</evidence>
<evidence type="ECO:0000256" key="5">
    <source>
        <dbReference type="SAM" id="Phobius"/>
    </source>
</evidence>
<evidence type="ECO:0000256" key="1">
    <source>
        <dbReference type="ARBA" id="ARBA00023157"/>
    </source>
</evidence>
<feature type="domain" description="EGF-like" evidence="8">
    <location>
        <begin position="425"/>
        <end position="464"/>
    </location>
</feature>